<comment type="caution">
    <text evidence="1">The sequence shown here is derived from an EMBL/GenBank/DDBJ whole genome shotgun (WGS) entry which is preliminary data.</text>
</comment>
<feature type="non-terminal residue" evidence="1">
    <location>
        <position position="94"/>
    </location>
</feature>
<evidence type="ECO:0000313" key="2">
    <source>
        <dbReference type="Proteomes" id="UP000485058"/>
    </source>
</evidence>
<dbReference type="Proteomes" id="UP000485058">
    <property type="component" value="Unassembled WGS sequence"/>
</dbReference>
<protein>
    <submittedName>
        <fullName evidence="1">Uncharacterized protein</fullName>
    </submittedName>
</protein>
<sequence length="94" mass="10726">MAPADVMVKAAASTFSRDWFFEYNSNVLELVPAIMAMVNGENWPRLRQSSTNAAVFEKFMIPTWYKCLKLVIKLMKPISNAIHRLEADAPYLSQ</sequence>
<keyword evidence="2" id="KW-1185">Reference proteome</keyword>
<accession>A0A699YNU9</accession>
<organism evidence="1 2">
    <name type="scientific">Haematococcus lacustris</name>
    <name type="common">Green alga</name>
    <name type="synonym">Haematococcus pluvialis</name>
    <dbReference type="NCBI Taxonomy" id="44745"/>
    <lineage>
        <taxon>Eukaryota</taxon>
        <taxon>Viridiplantae</taxon>
        <taxon>Chlorophyta</taxon>
        <taxon>core chlorophytes</taxon>
        <taxon>Chlorophyceae</taxon>
        <taxon>CS clade</taxon>
        <taxon>Chlamydomonadales</taxon>
        <taxon>Haematococcaceae</taxon>
        <taxon>Haematococcus</taxon>
    </lineage>
</organism>
<dbReference type="EMBL" id="BLLF01000437">
    <property type="protein sequence ID" value="GFH11803.1"/>
    <property type="molecule type" value="Genomic_DNA"/>
</dbReference>
<evidence type="ECO:0000313" key="1">
    <source>
        <dbReference type="EMBL" id="GFH11803.1"/>
    </source>
</evidence>
<gene>
    <name evidence="1" type="ORF">HaLaN_07362</name>
</gene>
<feature type="non-terminal residue" evidence="1">
    <location>
        <position position="1"/>
    </location>
</feature>
<reference evidence="1 2" key="1">
    <citation type="submission" date="2020-02" db="EMBL/GenBank/DDBJ databases">
        <title>Draft genome sequence of Haematococcus lacustris strain NIES-144.</title>
        <authorList>
            <person name="Morimoto D."/>
            <person name="Nakagawa S."/>
            <person name="Yoshida T."/>
            <person name="Sawayama S."/>
        </authorList>
    </citation>
    <scope>NUCLEOTIDE SEQUENCE [LARGE SCALE GENOMIC DNA]</scope>
    <source>
        <strain evidence="1 2">NIES-144</strain>
    </source>
</reference>
<proteinExistence type="predicted"/>
<dbReference type="AlphaFoldDB" id="A0A699YNU9"/>
<name>A0A699YNU9_HAELA</name>